<keyword evidence="3" id="KW-0378">Hydrolase</keyword>
<dbReference type="PANTHER" id="PTHR16222:SF24">
    <property type="entry name" value="ADP-RIBOSYLHYDROLASE ARH3"/>
    <property type="match status" value="1"/>
</dbReference>
<evidence type="ECO:0000256" key="2">
    <source>
        <dbReference type="ARBA" id="ARBA00012255"/>
    </source>
</evidence>
<sequence>LSLLSSVKSDTLLTHSHPDANDASLAFARTLFYLINGSTPEEAHQKTLEQAESKLIQSILKSAVNRSVPVAISDGSESRGDDTHIGYLGVAMQIAYNLLLHSPSFEEGLLSAISIGGDTDTNGCITAALLGARFGFESIPEYWVKSVEKGPLRLQGENGINSFQQLIEGVRKRYEN</sequence>
<dbReference type="InterPro" id="IPR005502">
    <property type="entry name" value="Ribosyl_crysJ1"/>
</dbReference>
<feature type="binding site" evidence="12">
    <location>
        <position position="120"/>
    </location>
    <ligand>
        <name>Mg(2+)</name>
        <dbReference type="ChEBI" id="CHEBI:18420"/>
        <label>1</label>
    </ligand>
</feature>
<gene>
    <name evidence="13" type="ORF">PFISCL1PPCAC_24154</name>
</gene>
<dbReference type="Gene3D" id="1.10.4080.10">
    <property type="entry name" value="ADP-ribosylation/Crystallin J1"/>
    <property type="match status" value="1"/>
</dbReference>
<feature type="binding site" evidence="12">
    <location>
        <position position="118"/>
    </location>
    <ligand>
        <name>Mg(2+)</name>
        <dbReference type="ChEBI" id="CHEBI:18420"/>
        <label>1</label>
    </ligand>
</feature>
<dbReference type="GO" id="GO:0004649">
    <property type="term" value="F:poly(ADP-ribose) glycohydrolase activity"/>
    <property type="evidence" value="ECO:0007669"/>
    <property type="project" value="UniProtKB-EC"/>
</dbReference>
<feature type="binding site" evidence="12">
    <location>
        <position position="121"/>
    </location>
    <ligand>
        <name>Mg(2+)</name>
        <dbReference type="ChEBI" id="CHEBI:18420"/>
        <label>1</label>
    </ligand>
</feature>
<evidence type="ECO:0000256" key="9">
    <source>
        <dbReference type="ARBA" id="ARBA00043187"/>
    </source>
</evidence>
<protein>
    <recommendedName>
        <fullName evidence="4">ADP-ribosylhydrolase ARH3</fullName>
        <ecNumber evidence="2">3.2.1.143</ecNumber>
    </recommendedName>
    <alternativeName>
        <fullName evidence="5">ADP-ribose glycohydrolase ARH3</fullName>
    </alternativeName>
    <alternativeName>
        <fullName evidence="6">ADP-ribosylhydrolase 3</fullName>
    </alternativeName>
    <alternativeName>
        <fullName evidence="9">O-acetyl-ADP-ribose deacetylase ARH3</fullName>
    </alternativeName>
    <alternativeName>
        <fullName evidence="10">Poly(ADP-ribose) glycohydrolase ARH3</fullName>
    </alternativeName>
    <alternativeName>
        <fullName evidence="8">[Protein ADP-ribosylarginine] hydrolase-like protein 2</fullName>
    </alternativeName>
    <alternativeName>
        <fullName evidence="7">[Protein ADP-ribosylserine] hydrolase</fullName>
    </alternativeName>
</protein>
<dbReference type="Proteomes" id="UP001432322">
    <property type="component" value="Unassembled WGS sequence"/>
</dbReference>
<accession>A0AAV5WLK9</accession>
<keyword evidence="12" id="KW-0479">Metal-binding</keyword>
<keyword evidence="14" id="KW-1185">Reference proteome</keyword>
<evidence type="ECO:0000256" key="10">
    <source>
        <dbReference type="ARBA" id="ARBA00043193"/>
    </source>
</evidence>
<evidence type="ECO:0000256" key="8">
    <source>
        <dbReference type="ARBA" id="ARBA00042850"/>
    </source>
</evidence>
<evidence type="ECO:0000256" key="1">
    <source>
        <dbReference type="ARBA" id="ARBA00010702"/>
    </source>
</evidence>
<dbReference type="AlphaFoldDB" id="A0AAV5WLK9"/>
<keyword evidence="12" id="KW-0460">Magnesium</keyword>
<dbReference type="GO" id="GO:0046872">
    <property type="term" value="F:metal ion binding"/>
    <property type="evidence" value="ECO:0007669"/>
    <property type="project" value="UniProtKB-KW"/>
</dbReference>
<feature type="non-terminal residue" evidence="13">
    <location>
        <position position="1"/>
    </location>
</feature>
<comment type="catalytic activity">
    <reaction evidence="11">
        <text>alpha-NAD(+) + H2O = ADP-D-ribose + nicotinamide + H(+)</text>
        <dbReference type="Rhea" id="RHEA:68792"/>
        <dbReference type="ChEBI" id="CHEBI:15377"/>
        <dbReference type="ChEBI" id="CHEBI:15378"/>
        <dbReference type="ChEBI" id="CHEBI:17154"/>
        <dbReference type="ChEBI" id="CHEBI:57967"/>
        <dbReference type="ChEBI" id="CHEBI:77017"/>
    </reaction>
</comment>
<dbReference type="PANTHER" id="PTHR16222">
    <property type="entry name" value="ADP-RIBOSYLGLYCOHYDROLASE"/>
    <property type="match status" value="1"/>
</dbReference>
<evidence type="ECO:0000256" key="12">
    <source>
        <dbReference type="PIRSR" id="PIRSR605502-1"/>
    </source>
</evidence>
<dbReference type="InterPro" id="IPR050792">
    <property type="entry name" value="ADP-ribosylglycohydrolase"/>
</dbReference>
<comment type="similarity">
    <text evidence="1">Belongs to the ADP-ribosylglycohydrolase family.</text>
</comment>
<dbReference type="GO" id="GO:0005634">
    <property type="term" value="C:nucleus"/>
    <property type="evidence" value="ECO:0007669"/>
    <property type="project" value="TreeGrafter"/>
</dbReference>
<dbReference type="SUPFAM" id="SSF101478">
    <property type="entry name" value="ADP-ribosylglycohydrolase"/>
    <property type="match status" value="1"/>
</dbReference>
<evidence type="ECO:0000256" key="3">
    <source>
        <dbReference type="ARBA" id="ARBA00022801"/>
    </source>
</evidence>
<evidence type="ECO:0000313" key="13">
    <source>
        <dbReference type="EMBL" id="GMT32857.1"/>
    </source>
</evidence>
<evidence type="ECO:0000256" key="4">
    <source>
        <dbReference type="ARBA" id="ARBA00041057"/>
    </source>
</evidence>
<dbReference type="EMBL" id="BTSY01000006">
    <property type="protein sequence ID" value="GMT32857.1"/>
    <property type="molecule type" value="Genomic_DNA"/>
</dbReference>
<reference evidence="13" key="1">
    <citation type="submission" date="2023-10" db="EMBL/GenBank/DDBJ databases">
        <title>Genome assembly of Pristionchus species.</title>
        <authorList>
            <person name="Yoshida K."/>
            <person name="Sommer R.J."/>
        </authorList>
    </citation>
    <scope>NUCLEOTIDE SEQUENCE</scope>
    <source>
        <strain evidence="13">RS5133</strain>
    </source>
</reference>
<dbReference type="Pfam" id="PF03747">
    <property type="entry name" value="ADP_ribosyl_GH"/>
    <property type="match status" value="1"/>
</dbReference>
<evidence type="ECO:0000256" key="11">
    <source>
        <dbReference type="ARBA" id="ARBA00049015"/>
    </source>
</evidence>
<dbReference type="EC" id="3.2.1.143" evidence="2"/>
<evidence type="ECO:0000256" key="6">
    <source>
        <dbReference type="ARBA" id="ARBA00042471"/>
    </source>
</evidence>
<dbReference type="GO" id="GO:0005739">
    <property type="term" value="C:mitochondrion"/>
    <property type="evidence" value="ECO:0007669"/>
    <property type="project" value="TreeGrafter"/>
</dbReference>
<proteinExistence type="inferred from homology"/>
<organism evidence="13 14">
    <name type="scientific">Pristionchus fissidentatus</name>
    <dbReference type="NCBI Taxonomy" id="1538716"/>
    <lineage>
        <taxon>Eukaryota</taxon>
        <taxon>Metazoa</taxon>
        <taxon>Ecdysozoa</taxon>
        <taxon>Nematoda</taxon>
        <taxon>Chromadorea</taxon>
        <taxon>Rhabditida</taxon>
        <taxon>Rhabditina</taxon>
        <taxon>Diplogasteromorpha</taxon>
        <taxon>Diplogasteroidea</taxon>
        <taxon>Neodiplogasteridae</taxon>
        <taxon>Pristionchus</taxon>
    </lineage>
</organism>
<name>A0AAV5WLK9_9BILA</name>
<evidence type="ECO:0000256" key="5">
    <source>
        <dbReference type="ARBA" id="ARBA00042398"/>
    </source>
</evidence>
<evidence type="ECO:0000313" key="14">
    <source>
        <dbReference type="Proteomes" id="UP001432322"/>
    </source>
</evidence>
<comment type="cofactor">
    <cofactor evidence="12">
        <name>Mg(2+)</name>
        <dbReference type="ChEBI" id="CHEBI:18420"/>
    </cofactor>
    <text evidence="12">Binds 2 magnesium ions per subunit.</text>
</comment>
<dbReference type="InterPro" id="IPR036705">
    <property type="entry name" value="Ribosyl_crysJ1_sf"/>
</dbReference>
<evidence type="ECO:0000256" key="7">
    <source>
        <dbReference type="ARBA" id="ARBA00042722"/>
    </source>
</evidence>
<comment type="caution">
    <text evidence="13">The sequence shown here is derived from an EMBL/GenBank/DDBJ whole genome shotgun (WGS) entry which is preliminary data.</text>
</comment>